<evidence type="ECO:0000259" key="13">
    <source>
        <dbReference type="PROSITE" id="PS51352"/>
    </source>
</evidence>
<dbReference type="PROSITE" id="PS00194">
    <property type="entry name" value="THIOREDOXIN_1"/>
    <property type="match status" value="1"/>
</dbReference>
<dbReference type="OrthoDB" id="2121326at2759"/>
<keyword evidence="7" id="KW-0249">Electron transport</keyword>
<gene>
    <name evidence="14" type="ORF">BCR36DRAFT_396706</name>
</gene>
<dbReference type="InterPro" id="IPR017937">
    <property type="entry name" value="Thioredoxin_CS"/>
</dbReference>
<evidence type="ECO:0000256" key="7">
    <source>
        <dbReference type="ARBA" id="ARBA00022982"/>
    </source>
</evidence>
<evidence type="ECO:0000256" key="5">
    <source>
        <dbReference type="ARBA" id="ARBA00022729"/>
    </source>
</evidence>
<dbReference type="Proteomes" id="UP000193719">
    <property type="component" value="Unassembled WGS sequence"/>
</dbReference>
<evidence type="ECO:0000256" key="4">
    <source>
        <dbReference type="ARBA" id="ARBA00022692"/>
    </source>
</evidence>
<dbReference type="Pfam" id="PF00085">
    <property type="entry name" value="Thioredoxin"/>
    <property type="match status" value="1"/>
</dbReference>
<evidence type="ECO:0000256" key="8">
    <source>
        <dbReference type="ARBA" id="ARBA00022989"/>
    </source>
</evidence>
<dbReference type="PANTHER" id="PTHR46107">
    <property type="entry name" value="DUMPY: SHORTER THAN WILD-TYPE"/>
    <property type="match status" value="1"/>
</dbReference>
<sequence>MKSISIISLLITLLAYFVKADVVKFNDLNFDNQIAEGQWMVYFYADWCGHCNIFAPVFEDVEIEAKEKNLNVNFGKVNIDENPQLASRFYITSLPTLFFIEDKQVRKFNIVRTQENLIKFIENKEWESIKPRGFFASPFSVV</sequence>
<dbReference type="Gene3D" id="3.40.30.10">
    <property type="entry name" value="Glutaredoxin"/>
    <property type="match status" value="1"/>
</dbReference>
<feature type="domain" description="Thioredoxin" evidence="13">
    <location>
        <begin position="14"/>
        <end position="126"/>
    </location>
</feature>
<evidence type="ECO:0000256" key="12">
    <source>
        <dbReference type="SAM" id="SignalP"/>
    </source>
</evidence>
<keyword evidence="3" id="KW-0597">Phosphoprotein</keyword>
<keyword evidence="15" id="KW-1185">Reference proteome</keyword>
<dbReference type="STRING" id="1754191.A0A1Y1VCV0"/>
<dbReference type="EMBL" id="MCFH01000014">
    <property type="protein sequence ID" value="ORX52909.1"/>
    <property type="molecule type" value="Genomic_DNA"/>
</dbReference>
<dbReference type="PANTHER" id="PTHR46107:SF3">
    <property type="entry name" value="THIOREDOXIN DOMAIN-CONTAINING PROTEIN"/>
    <property type="match status" value="1"/>
</dbReference>
<dbReference type="InterPro" id="IPR013766">
    <property type="entry name" value="Thioredoxin_domain"/>
</dbReference>
<dbReference type="GO" id="GO:0005789">
    <property type="term" value="C:endoplasmic reticulum membrane"/>
    <property type="evidence" value="ECO:0007669"/>
    <property type="project" value="UniProtKB-SubCell"/>
</dbReference>
<dbReference type="InterPro" id="IPR052454">
    <property type="entry name" value="TMX_domain-containing"/>
</dbReference>
<dbReference type="CDD" id="cd02961">
    <property type="entry name" value="PDI_a_family"/>
    <property type="match status" value="1"/>
</dbReference>
<accession>A0A1Y1VCV0</accession>
<keyword evidence="11" id="KW-0676">Redox-active center</keyword>
<evidence type="ECO:0000256" key="1">
    <source>
        <dbReference type="ARBA" id="ARBA00004115"/>
    </source>
</evidence>
<dbReference type="PROSITE" id="PS51352">
    <property type="entry name" value="THIOREDOXIN_2"/>
    <property type="match status" value="1"/>
</dbReference>
<dbReference type="GO" id="GO:0015036">
    <property type="term" value="F:disulfide oxidoreductase activity"/>
    <property type="evidence" value="ECO:0007669"/>
    <property type="project" value="TreeGrafter"/>
</dbReference>
<evidence type="ECO:0000313" key="15">
    <source>
        <dbReference type="Proteomes" id="UP000193719"/>
    </source>
</evidence>
<evidence type="ECO:0000256" key="2">
    <source>
        <dbReference type="ARBA" id="ARBA00022448"/>
    </source>
</evidence>
<evidence type="ECO:0000256" key="9">
    <source>
        <dbReference type="ARBA" id="ARBA00023136"/>
    </source>
</evidence>
<comment type="subcellular location">
    <subcellularLocation>
        <location evidence="1">Endoplasmic reticulum membrane</location>
        <topology evidence="1">Single-pass type I membrane protein</topology>
    </subcellularLocation>
</comment>
<keyword evidence="2" id="KW-0813">Transport</keyword>
<feature type="chain" id="PRO_5013095932" evidence="12">
    <location>
        <begin position="21"/>
        <end position="142"/>
    </location>
</feature>
<keyword evidence="8" id="KW-1133">Transmembrane helix</keyword>
<evidence type="ECO:0000313" key="14">
    <source>
        <dbReference type="EMBL" id="ORX52909.1"/>
    </source>
</evidence>
<organism evidence="14 15">
    <name type="scientific">Piromyces finnis</name>
    <dbReference type="NCBI Taxonomy" id="1754191"/>
    <lineage>
        <taxon>Eukaryota</taxon>
        <taxon>Fungi</taxon>
        <taxon>Fungi incertae sedis</taxon>
        <taxon>Chytridiomycota</taxon>
        <taxon>Chytridiomycota incertae sedis</taxon>
        <taxon>Neocallimastigomycetes</taxon>
        <taxon>Neocallimastigales</taxon>
        <taxon>Neocallimastigaceae</taxon>
        <taxon>Piromyces</taxon>
    </lineage>
</organism>
<keyword evidence="5 12" id="KW-0732">Signal</keyword>
<evidence type="ECO:0000256" key="11">
    <source>
        <dbReference type="ARBA" id="ARBA00023284"/>
    </source>
</evidence>
<keyword evidence="9" id="KW-0472">Membrane</keyword>
<evidence type="ECO:0000256" key="10">
    <source>
        <dbReference type="ARBA" id="ARBA00023157"/>
    </source>
</evidence>
<evidence type="ECO:0000256" key="6">
    <source>
        <dbReference type="ARBA" id="ARBA00022824"/>
    </source>
</evidence>
<keyword evidence="6" id="KW-0256">Endoplasmic reticulum</keyword>
<protein>
    <submittedName>
        <fullName evidence="14">Thioredoxin-like protein</fullName>
    </submittedName>
</protein>
<feature type="signal peptide" evidence="12">
    <location>
        <begin position="1"/>
        <end position="20"/>
    </location>
</feature>
<reference evidence="14 15" key="1">
    <citation type="submission" date="2016-08" db="EMBL/GenBank/DDBJ databases">
        <title>Genomes of anaerobic fungi encode conserved fungal cellulosomes for biomass hydrolysis.</title>
        <authorList>
            <consortium name="DOE Joint Genome Institute"/>
            <person name="Haitjema C.H."/>
            <person name="Gilmore S.P."/>
            <person name="Henske J.K."/>
            <person name="Solomon K.V."/>
            <person name="De Groot R."/>
            <person name="Kuo A."/>
            <person name="Mondo S.J."/>
            <person name="Salamov A.A."/>
            <person name="Labutti K."/>
            <person name="Zhao Z."/>
            <person name="Chiniquy J."/>
            <person name="Barry K."/>
            <person name="Brewer H.M."/>
            <person name="Purvine S.O."/>
            <person name="Wright A.T."/>
            <person name="Boxma B."/>
            <person name="Van Alen T."/>
            <person name="Hackstein J.H."/>
            <person name="Baker S.E."/>
            <person name="Grigoriev I.V."/>
            <person name="O'Malley M.A."/>
        </authorList>
    </citation>
    <scope>NUCLEOTIDE SEQUENCE [LARGE SCALE GENOMIC DNA]</scope>
    <source>
        <strain evidence="15">finn</strain>
    </source>
</reference>
<dbReference type="SUPFAM" id="SSF52833">
    <property type="entry name" value="Thioredoxin-like"/>
    <property type="match status" value="1"/>
</dbReference>
<keyword evidence="4" id="KW-0812">Transmembrane</keyword>
<comment type="caution">
    <text evidence="14">The sequence shown here is derived from an EMBL/GenBank/DDBJ whole genome shotgun (WGS) entry which is preliminary data.</text>
</comment>
<name>A0A1Y1VCV0_9FUNG</name>
<dbReference type="AlphaFoldDB" id="A0A1Y1VCV0"/>
<evidence type="ECO:0000256" key="3">
    <source>
        <dbReference type="ARBA" id="ARBA00022553"/>
    </source>
</evidence>
<dbReference type="InterPro" id="IPR036249">
    <property type="entry name" value="Thioredoxin-like_sf"/>
</dbReference>
<proteinExistence type="predicted"/>
<keyword evidence="10" id="KW-1015">Disulfide bond</keyword>
<reference evidence="14 15" key="2">
    <citation type="submission" date="2016-08" db="EMBL/GenBank/DDBJ databases">
        <title>Pervasive Adenine N6-methylation of Active Genes in Fungi.</title>
        <authorList>
            <consortium name="DOE Joint Genome Institute"/>
            <person name="Mondo S.J."/>
            <person name="Dannebaum R.O."/>
            <person name="Kuo R.C."/>
            <person name="Labutti K."/>
            <person name="Haridas S."/>
            <person name="Kuo A."/>
            <person name="Salamov A."/>
            <person name="Ahrendt S.R."/>
            <person name="Lipzen A."/>
            <person name="Sullivan W."/>
            <person name="Andreopoulos W.B."/>
            <person name="Clum A."/>
            <person name="Lindquist E."/>
            <person name="Daum C."/>
            <person name="Ramamoorthy G.K."/>
            <person name="Gryganskyi A."/>
            <person name="Culley D."/>
            <person name="Magnuson J.K."/>
            <person name="James T.Y."/>
            <person name="O'Malley M.A."/>
            <person name="Stajich J.E."/>
            <person name="Spatafora J.W."/>
            <person name="Visel A."/>
            <person name="Grigoriev I.V."/>
        </authorList>
    </citation>
    <scope>NUCLEOTIDE SEQUENCE [LARGE SCALE GENOMIC DNA]</scope>
    <source>
        <strain evidence="15">finn</strain>
    </source>
</reference>